<evidence type="ECO:0000256" key="1">
    <source>
        <dbReference type="ARBA" id="ARBA00022630"/>
    </source>
</evidence>
<dbReference type="Gene3D" id="3.50.50.60">
    <property type="entry name" value="FAD/NAD(P)-binding domain"/>
    <property type="match status" value="1"/>
</dbReference>
<evidence type="ECO:0000313" key="7">
    <source>
        <dbReference type="Proteomes" id="UP000053411"/>
    </source>
</evidence>
<keyword evidence="2" id="KW-0274">FAD</keyword>
<keyword evidence="4" id="KW-0812">Transmembrane</keyword>
<evidence type="ECO:0000256" key="2">
    <source>
        <dbReference type="ARBA" id="ARBA00022827"/>
    </source>
</evidence>
<dbReference type="Proteomes" id="UP000053411">
    <property type="component" value="Unassembled WGS sequence"/>
</dbReference>
<accession>A0A0D2I615</accession>
<dbReference type="AlphaFoldDB" id="A0A0D2I615"/>
<keyword evidence="7" id="KW-1185">Reference proteome</keyword>
<name>A0A0D2I615_9EURO</name>
<feature type="domain" description="FAD-binding" evidence="5">
    <location>
        <begin position="321"/>
        <end position="388"/>
    </location>
</feature>
<dbReference type="GO" id="GO:0071949">
    <property type="term" value="F:FAD binding"/>
    <property type="evidence" value="ECO:0007669"/>
    <property type="project" value="InterPro"/>
</dbReference>
<feature type="transmembrane region" description="Helical" evidence="4">
    <location>
        <begin position="12"/>
        <end position="30"/>
    </location>
</feature>
<dbReference type="VEuPathDB" id="FungiDB:Z520_11558"/>
<evidence type="ECO:0000259" key="5">
    <source>
        <dbReference type="Pfam" id="PF01494"/>
    </source>
</evidence>
<evidence type="ECO:0000256" key="3">
    <source>
        <dbReference type="ARBA" id="ARBA00023002"/>
    </source>
</evidence>
<dbReference type="Pfam" id="PF01494">
    <property type="entry name" value="FAD_binding_3"/>
    <property type="match status" value="1"/>
</dbReference>
<reference evidence="6 7" key="1">
    <citation type="submission" date="2015-01" db="EMBL/GenBank/DDBJ databases">
        <title>The Genome Sequence of Fonsecaea multimorphosa CBS 102226.</title>
        <authorList>
            <consortium name="The Broad Institute Genomics Platform"/>
            <person name="Cuomo C."/>
            <person name="de Hoog S."/>
            <person name="Gorbushina A."/>
            <person name="Stielow B."/>
            <person name="Teixiera M."/>
            <person name="Abouelleil A."/>
            <person name="Chapman S.B."/>
            <person name="Priest M."/>
            <person name="Young S.K."/>
            <person name="Wortman J."/>
            <person name="Nusbaum C."/>
            <person name="Birren B."/>
        </authorList>
    </citation>
    <scope>NUCLEOTIDE SEQUENCE [LARGE SCALE GENOMIC DNA]</scope>
    <source>
        <strain evidence="6 7">CBS 102226</strain>
    </source>
</reference>
<dbReference type="PANTHER" id="PTHR46720:SF3">
    <property type="entry name" value="FAD-BINDING DOMAIN-CONTAINING PROTEIN-RELATED"/>
    <property type="match status" value="1"/>
</dbReference>
<dbReference type="SUPFAM" id="SSF51905">
    <property type="entry name" value="FAD/NAD(P)-binding domain"/>
    <property type="match status" value="1"/>
</dbReference>
<protein>
    <recommendedName>
        <fullName evidence="5">FAD-binding domain-containing protein</fullName>
    </recommendedName>
</protein>
<organism evidence="6 7">
    <name type="scientific">Fonsecaea multimorphosa CBS 102226</name>
    <dbReference type="NCBI Taxonomy" id="1442371"/>
    <lineage>
        <taxon>Eukaryota</taxon>
        <taxon>Fungi</taxon>
        <taxon>Dikarya</taxon>
        <taxon>Ascomycota</taxon>
        <taxon>Pezizomycotina</taxon>
        <taxon>Eurotiomycetes</taxon>
        <taxon>Chaetothyriomycetidae</taxon>
        <taxon>Chaetothyriales</taxon>
        <taxon>Herpotrichiellaceae</taxon>
        <taxon>Fonsecaea</taxon>
    </lineage>
</organism>
<keyword evidence="4" id="KW-0472">Membrane</keyword>
<dbReference type="GO" id="GO:0016491">
    <property type="term" value="F:oxidoreductase activity"/>
    <property type="evidence" value="ECO:0007669"/>
    <property type="project" value="UniProtKB-KW"/>
</dbReference>
<sequence>MGDAGVARGPLRIAIIGGGIGGLSFLLGLLRHCDRRAIDPHLYEAAHAFSEIGAGVGFLPNAVRAMCAIDPRIYESYSRIADKAPPVQVNGREMSVFSRIYMGMDGRGGSNTANAFEEICTIHNDNKFRNIHRAAFLDAMVNLLPGGFQGGLVSFNKRCTDVQEDGERVRVHFADGTSQTFDAVVGCDGVKSRVRNILHGEEEKYEPQFTGKYAYRGLIPIDDAINALGKEVATTQAIILGYGGHFVTFPIDQGKTLNVVAFRGASEWNYGSNWVVPATVQDGLEDFKEWSEPVKRLLSLLKKADKWGLFDLPPAKSFVKGGKICLLGDCAHASTPHLGAGAGMAIEDAAVLSRLLANIKRPETTQLARAFAAYDAARRERDQQLVTASRKAGMLYEFETPGVADDIEQVRQTLRKQWEWVWSFDIDAHCEDAIKLMNRPEMVDDSA</sequence>
<keyword evidence="1" id="KW-0285">Flavoprotein</keyword>
<dbReference type="PANTHER" id="PTHR46720">
    <property type="entry name" value="HYDROXYLASE, PUTATIVE (AFU_ORTHOLOGUE AFUA_3G01460)-RELATED"/>
    <property type="match status" value="1"/>
</dbReference>
<dbReference type="InterPro" id="IPR036188">
    <property type="entry name" value="FAD/NAD-bd_sf"/>
</dbReference>
<dbReference type="RefSeq" id="XP_016626829.1">
    <property type="nucleotide sequence ID" value="XM_016782046.1"/>
</dbReference>
<gene>
    <name evidence="6" type="ORF">Z520_11558</name>
</gene>
<dbReference type="EMBL" id="KN848101">
    <property type="protein sequence ID" value="KIX92706.1"/>
    <property type="molecule type" value="Genomic_DNA"/>
</dbReference>
<dbReference type="PRINTS" id="PR00420">
    <property type="entry name" value="RNGMNOXGNASE"/>
</dbReference>
<dbReference type="STRING" id="1442371.A0A0D2I615"/>
<dbReference type="InterPro" id="IPR051104">
    <property type="entry name" value="FAD_monoxygenase"/>
</dbReference>
<evidence type="ECO:0000256" key="4">
    <source>
        <dbReference type="SAM" id="Phobius"/>
    </source>
</evidence>
<dbReference type="OrthoDB" id="417877at2759"/>
<evidence type="ECO:0000313" key="6">
    <source>
        <dbReference type="EMBL" id="KIX92706.1"/>
    </source>
</evidence>
<dbReference type="GeneID" id="27717304"/>
<keyword evidence="3" id="KW-0560">Oxidoreductase</keyword>
<proteinExistence type="predicted"/>
<dbReference type="GO" id="GO:0044550">
    <property type="term" value="P:secondary metabolite biosynthetic process"/>
    <property type="evidence" value="ECO:0007669"/>
    <property type="project" value="TreeGrafter"/>
</dbReference>
<dbReference type="InterPro" id="IPR002938">
    <property type="entry name" value="FAD-bd"/>
</dbReference>
<keyword evidence="4" id="KW-1133">Transmembrane helix</keyword>
<dbReference type="SUPFAM" id="SSF54373">
    <property type="entry name" value="FAD-linked reductases, C-terminal domain"/>
    <property type="match status" value="1"/>
</dbReference>